<keyword evidence="2" id="KW-1185">Reference proteome</keyword>
<organism evidence="1 2">
    <name type="scientific">Ixodes persulcatus</name>
    <name type="common">Taiga tick</name>
    <dbReference type="NCBI Taxonomy" id="34615"/>
    <lineage>
        <taxon>Eukaryota</taxon>
        <taxon>Metazoa</taxon>
        <taxon>Ecdysozoa</taxon>
        <taxon>Arthropoda</taxon>
        <taxon>Chelicerata</taxon>
        <taxon>Arachnida</taxon>
        <taxon>Acari</taxon>
        <taxon>Parasitiformes</taxon>
        <taxon>Ixodida</taxon>
        <taxon>Ixodoidea</taxon>
        <taxon>Ixodidae</taxon>
        <taxon>Ixodinae</taxon>
        <taxon>Ixodes</taxon>
    </lineage>
</organism>
<evidence type="ECO:0000313" key="2">
    <source>
        <dbReference type="Proteomes" id="UP000805193"/>
    </source>
</evidence>
<reference evidence="1 2" key="1">
    <citation type="journal article" date="2020" name="Cell">
        <title>Large-Scale Comparative Analyses of Tick Genomes Elucidate Their Genetic Diversity and Vector Capacities.</title>
        <authorList>
            <consortium name="Tick Genome and Microbiome Consortium (TIGMIC)"/>
            <person name="Jia N."/>
            <person name="Wang J."/>
            <person name="Shi W."/>
            <person name="Du L."/>
            <person name="Sun Y."/>
            <person name="Zhan W."/>
            <person name="Jiang J.F."/>
            <person name="Wang Q."/>
            <person name="Zhang B."/>
            <person name="Ji P."/>
            <person name="Bell-Sakyi L."/>
            <person name="Cui X.M."/>
            <person name="Yuan T.T."/>
            <person name="Jiang B.G."/>
            <person name="Yang W.F."/>
            <person name="Lam T.T."/>
            <person name="Chang Q.C."/>
            <person name="Ding S.J."/>
            <person name="Wang X.J."/>
            <person name="Zhu J.G."/>
            <person name="Ruan X.D."/>
            <person name="Zhao L."/>
            <person name="Wei J.T."/>
            <person name="Ye R.Z."/>
            <person name="Que T.C."/>
            <person name="Du C.H."/>
            <person name="Zhou Y.H."/>
            <person name="Cheng J.X."/>
            <person name="Dai P.F."/>
            <person name="Guo W.B."/>
            <person name="Han X.H."/>
            <person name="Huang E.J."/>
            <person name="Li L.F."/>
            <person name="Wei W."/>
            <person name="Gao Y.C."/>
            <person name="Liu J.Z."/>
            <person name="Shao H.Z."/>
            <person name="Wang X."/>
            <person name="Wang C.C."/>
            <person name="Yang T.C."/>
            <person name="Huo Q.B."/>
            <person name="Li W."/>
            <person name="Chen H.Y."/>
            <person name="Chen S.E."/>
            <person name="Zhou L.G."/>
            <person name="Ni X.B."/>
            <person name="Tian J.H."/>
            <person name="Sheng Y."/>
            <person name="Liu T."/>
            <person name="Pan Y.S."/>
            <person name="Xia L.Y."/>
            <person name="Li J."/>
            <person name="Zhao F."/>
            <person name="Cao W.C."/>
        </authorList>
    </citation>
    <scope>NUCLEOTIDE SEQUENCE [LARGE SCALE GENOMIC DNA]</scope>
    <source>
        <strain evidence="1">Iper-2018</strain>
    </source>
</reference>
<comment type="caution">
    <text evidence="1">The sequence shown here is derived from an EMBL/GenBank/DDBJ whole genome shotgun (WGS) entry which is preliminary data.</text>
</comment>
<feature type="non-terminal residue" evidence="1">
    <location>
        <position position="1"/>
    </location>
</feature>
<evidence type="ECO:0000313" key="1">
    <source>
        <dbReference type="EMBL" id="KAG0436661.1"/>
    </source>
</evidence>
<name>A0AC60QMH1_IXOPE</name>
<dbReference type="EMBL" id="JABSTQ010006808">
    <property type="protein sequence ID" value="KAG0436661.1"/>
    <property type="molecule type" value="Genomic_DNA"/>
</dbReference>
<protein>
    <submittedName>
        <fullName evidence="1">Uncharacterized protein</fullName>
    </submittedName>
</protein>
<sequence>ICSFAKVILSMETGIIPGNLHFSEPNPTIPSLNDGSIRVVDCHTPFPGGLVGVNSIGFGGANVHAILEANLGPHVDSFPREKPQLPRLVLLAGRTQESLTATLDRLEEDGPLPDSAYALLNRVGQPSVSQFPFRGYIVAAVDGSPELIKGVERAPSEKRPLWFVFTGMGCQWNGMARQMMQFDVFADSIRRSHELLVPFGIDLIDLITNVNATNQTMASPFVSVAAMQVALVSMLKEAGVEPDGILGHSLGEVGCGFADGGLTAEQAVLCAYWRGRCTELGTLPKGAMAAVGLTWEQAKQRCRNGVIPACHNAEDSVTVSGPAEAVAELVARLKAENVFAEEVNALDVAFHSHYMQPVGPALQQALEKVVPQARPRTERWISSSVPQSRWGEPLAQKCSAAYYVNNLLSPVLFREALEHVPKDAIVVEIAPHGLLQAILRRALGPEAGFFL</sequence>
<proteinExistence type="predicted"/>
<dbReference type="Proteomes" id="UP000805193">
    <property type="component" value="Unassembled WGS sequence"/>
</dbReference>
<gene>
    <name evidence="1" type="ORF">HPB47_017834</name>
</gene>
<accession>A0AC60QMH1</accession>